<keyword evidence="9" id="KW-1185">Reference proteome</keyword>
<dbReference type="OrthoDB" id="379794at2759"/>
<proteinExistence type="inferred from homology"/>
<dbReference type="GO" id="GO:0051301">
    <property type="term" value="P:cell division"/>
    <property type="evidence" value="ECO:0007669"/>
    <property type="project" value="UniProtKB-KW"/>
</dbReference>
<dbReference type="InterPro" id="IPR016024">
    <property type="entry name" value="ARM-type_fold"/>
</dbReference>
<dbReference type="InParanoid" id="A0A0H2S4U3"/>
<evidence type="ECO:0000313" key="8">
    <source>
        <dbReference type="EMBL" id="KLO19280.1"/>
    </source>
</evidence>
<dbReference type="STRING" id="27342.A0A0H2S4U3"/>
<evidence type="ECO:0000256" key="4">
    <source>
        <dbReference type="ARBA" id="ARBA00044746"/>
    </source>
</evidence>
<dbReference type="Proteomes" id="UP000053477">
    <property type="component" value="Unassembled WGS sequence"/>
</dbReference>
<dbReference type="InterPro" id="IPR011989">
    <property type="entry name" value="ARM-like"/>
</dbReference>
<dbReference type="Pfam" id="PF09759">
    <property type="entry name" value="Atx10homo_assoc"/>
    <property type="match status" value="1"/>
</dbReference>
<comment type="function">
    <text evidence="4">May play a role in the regulation of cytokinesis.</text>
</comment>
<dbReference type="EMBL" id="KQ085887">
    <property type="protein sequence ID" value="KLO19280.1"/>
    <property type="molecule type" value="Genomic_DNA"/>
</dbReference>
<gene>
    <name evidence="8" type="ORF">SCHPADRAFT_898858</name>
</gene>
<protein>
    <recommendedName>
        <fullName evidence="5">Ataxin-10 homolog</fullName>
    </recommendedName>
    <alternativeName>
        <fullName evidence="6">Copper transport protein 86</fullName>
    </alternativeName>
</protein>
<comment type="similarity">
    <text evidence="1">Belongs to the ataxin-10 family.</text>
</comment>
<dbReference type="InterPro" id="IPR019156">
    <property type="entry name" value="Ataxin-10_domain"/>
</dbReference>
<dbReference type="Gene3D" id="1.25.10.10">
    <property type="entry name" value="Leucine-rich Repeat Variant"/>
    <property type="match status" value="1"/>
</dbReference>
<evidence type="ECO:0000256" key="2">
    <source>
        <dbReference type="ARBA" id="ARBA00022618"/>
    </source>
</evidence>
<evidence type="ECO:0000256" key="5">
    <source>
        <dbReference type="ARBA" id="ARBA00044801"/>
    </source>
</evidence>
<keyword evidence="3" id="KW-0131">Cell cycle</keyword>
<evidence type="ECO:0000256" key="1">
    <source>
        <dbReference type="ARBA" id="ARBA00008384"/>
    </source>
</evidence>
<feature type="domain" description="Ataxin-10" evidence="7">
    <location>
        <begin position="434"/>
        <end position="509"/>
    </location>
</feature>
<evidence type="ECO:0000256" key="6">
    <source>
        <dbReference type="ARBA" id="ARBA00044805"/>
    </source>
</evidence>
<dbReference type="GO" id="GO:0005829">
    <property type="term" value="C:cytosol"/>
    <property type="evidence" value="ECO:0007669"/>
    <property type="project" value="TreeGrafter"/>
</dbReference>
<evidence type="ECO:0000256" key="3">
    <source>
        <dbReference type="ARBA" id="ARBA00023306"/>
    </source>
</evidence>
<dbReference type="SUPFAM" id="SSF48371">
    <property type="entry name" value="ARM repeat"/>
    <property type="match status" value="1"/>
</dbReference>
<reference evidence="8 9" key="1">
    <citation type="submission" date="2015-04" db="EMBL/GenBank/DDBJ databases">
        <title>Complete genome sequence of Schizopora paradoxa KUC8140, a cosmopolitan wood degrader in East Asia.</title>
        <authorList>
            <consortium name="DOE Joint Genome Institute"/>
            <person name="Min B."/>
            <person name="Park H."/>
            <person name="Jang Y."/>
            <person name="Kim J.-J."/>
            <person name="Kim K.H."/>
            <person name="Pangilinan J."/>
            <person name="Lipzen A."/>
            <person name="Riley R."/>
            <person name="Grigoriev I.V."/>
            <person name="Spatafora J.W."/>
            <person name="Choi I.-G."/>
        </authorList>
    </citation>
    <scope>NUCLEOTIDE SEQUENCE [LARGE SCALE GENOMIC DNA]</scope>
    <source>
        <strain evidence="8 9">KUC8140</strain>
    </source>
</reference>
<organism evidence="8 9">
    <name type="scientific">Schizopora paradoxa</name>
    <dbReference type="NCBI Taxonomy" id="27342"/>
    <lineage>
        <taxon>Eukaryota</taxon>
        <taxon>Fungi</taxon>
        <taxon>Dikarya</taxon>
        <taxon>Basidiomycota</taxon>
        <taxon>Agaricomycotina</taxon>
        <taxon>Agaricomycetes</taxon>
        <taxon>Hymenochaetales</taxon>
        <taxon>Schizoporaceae</taxon>
        <taxon>Schizopora</taxon>
    </lineage>
</organism>
<evidence type="ECO:0000259" key="7">
    <source>
        <dbReference type="Pfam" id="PF09759"/>
    </source>
</evidence>
<evidence type="ECO:0000313" key="9">
    <source>
        <dbReference type="Proteomes" id="UP000053477"/>
    </source>
</evidence>
<dbReference type="AlphaFoldDB" id="A0A0H2S4U3"/>
<dbReference type="PANTHER" id="PTHR13255">
    <property type="entry name" value="ATAXIN-10"/>
    <property type="match status" value="1"/>
</dbReference>
<dbReference type="PANTHER" id="PTHR13255:SF0">
    <property type="entry name" value="ATAXIN-10"/>
    <property type="match status" value="1"/>
</dbReference>
<sequence length="523" mass="58572">MNASLESERLCSCLRCVDDHIYLRRPLEESEISYLDGFSANLAKSSDLRSSIGQSTPSLWPILSSIWKHICAPDAQISNLLLLTVTKVTRNICPNCPQNQDHVFEFETCIRETAFRFTSFFTMEDKESHVATRFLVQTLSNMVTSNEPLISRLWSTYIALPEEQNVLIRILGHPDRRTVMAGLVLVANCTSDNKHRLGQLITSGTRLCVVLLDLLAKEVDGDETDPVVDVFEIGWSIFCDAFHHGLALDLFSSISIDGEIVTPHQTTLFKVLDSYLLHHAPAGEENGYEFLPLLTAKFFELSGYVCLSIRNTLDASPSVTTNSAATITDDTAETAPLRKLDVLLPKVCQTIVLVTQCLCTLSLGNERIDVRTAERSKRHMIDATSQGTGLIESLIDLLRELDRFLPRLILGKESFSDGRPAPTGGPDLSGFNHLKRDLVRLLGILCYEERAVQDRIRMREGITVVMNLCVTDERNPYLREHALFTLRNLLLGNEENQAVVQTIRPMGSWDVDGQLRDVIGVRK</sequence>
<dbReference type="InterPro" id="IPR051374">
    <property type="entry name" value="Ataxin-10/CTR86_families"/>
</dbReference>
<name>A0A0H2S4U3_9AGAM</name>
<keyword evidence="2" id="KW-0132">Cell division</keyword>
<accession>A0A0H2S4U3</accession>